<dbReference type="Proteomes" id="UP000002007">
    <property type="component" value="Chromosome"/>
</dbReference>
<name>A9WRL5_RENSM</name>
<dbReference type="InterPro" id="IPR036388">
    <property type="entry name" value="WH-like_DNA-bd_sf"/>
</dbReference>
<reference evidence="4" key="1">
    <citation type="journal article" date="2008" name="J. Bacteriol.">
        <title>Genome sequence of the fish pathogen Renibacterium salmoninarum suggests reductive evolution away from an environmental Arthrobacter ancestor.</title>
        <authorList>
            <person name="Wiens G.D."/>
            <person name="Rockey D.D."/>
            <person name="Wu Z."/>
            <person name="Chang J."/>
            <person name="Levy R."/>
            <person name="Crane S."/>
            <person name="Chen D.S."/>
            <person name="Capri G.R."/>
            <person name="Burnett J.R."/>
            <person name="Sudheesh P.S."/>
            <person name="Schipma M.J."/>
            <person name="Burd H."/>
            <person name="Bhattacharyya A."/>
            <person name="Rhodes L.D."/>
            <person name="Kaul R."/>
            <person name="Strom M.S."/>
        </authorList>
    </citation>
    <scope>NUCLEOTIDE SEQUENCE [LARGE SCALE GENOMIC DNA]</scope>
    <source>
        <strain evidence="4">ATCC 33209 / DSM 20767 / JCM 11484 / NBRC 15589 / NCIMB 2235</strain>
    </source>
</reference>
<dbReference type="RefSeq" id="WP_012245955.1">
    <property type="nucleotide sequence ID" value="NC_010168.1"/>
</dbReference>
<protein>
    <submittedName>
        <fullName evidence="3">Transcriptional regulator, PadR family protein</fullName>
    </submittedName>
</protein>
<evidence type="ECO:0000313" key="4">
    <source>
        <dbReference type="Proteomes" id="UP000002007"/>
    </source>
</evidence>
<evidence type="ECO:0000259" key="2">
    <source>
        <dbReference type="Pfam" id="PF10400"/>
    </source>
</evidence>
<feature type="domain" description="Transcription regulator PadR C-terminal" evidence="2">
    <location>
        <begin position="104"/>
        <end position="186"/>
    </location>
</feature>
<dbReference type="SUPFAM" id="SSF46785">
    <property type="entry name" value="Winged helix' DNA-binding domain"/>
    <property type="match status" value="1"/>
</dbReference>
<dbReference type="STRING" id="288705.RSal33209_2572"/>
<dbReference type="HOGENOM" id="CLU_089258_1_0_11"/>
<dbReference type="InterPro" id="IPR005149">
    <property type="entry name" value="Tscrpt_reg_PadR_N"/>
</dbReference>
<keyword evidence="4" id="KW-1185">Reference proteome</keyword>
<dbReference type="eggNOG" id="COG1695">
    <property type="taxonomic scope" value="Bacteria"/>
</dbReference>
<evidence type="ECO:0000259" key="1">
    <source>
        <dbReference type="Pfam" id="PF03551"/>
    </source>
</evidence>
<dbReference type="InterPro" id="IPR018309">
    <property type="entry name" value="Tscrpt_reg_PadR_C"/>
</dbReference>
<gene>
    <name evidence="3" type="ordered locus">RSal33209_2572</name>
</gene>
<dbReference type="KEGG" id="rsa:RSal33209_2572"/>
<feature type="domain" description="Transcription regulator PadR N-terminal" evidence="1">
    <location>
        <begin position="18"/>
        <end position="92"/>
    </location>
</feature>
<dbReference type="PANTHER" id="PTHR43252:SF6">
    <property type="entry name" value="NEGATIVE TRANSCRIPTION REGULATOR PADR"/>
    <property type="match status" value="1"/>
</dbReference>
<evidence type="ECO:0000313" key="3">
    <source>
        <dbReference type="EMBL" id="ABY24297.1"/>
    </source>
</evidence>
<dbReference type="EMBL" id="CP000910">
    <property type="protein sequence ID" value="ABY24297.1"/>
    <property type="molecule type" value="Genomic_DNA"/>
</dbReference>
<dbReference type="Pfam" id="PF10400">
    <property type="entry name" value="Vir_act_alpha_C"/>
    <property type="match status" value="1"/>
</dbReference>
<proteinExistence type="predicted"/>
<accession>A9WRL5</accession>
<dbReference type="InterPro" id="IPR036390">
    <property type="entry name" value="WH_DNA-bd_sf"/>
</dbReference>
<dbReference type="AlphaFoldDB" id="A9WRL5"/>
<dbReference type="Gene3D" id="1.10.10.10">
    <property type="entry name" value="Winged helix-like DNA-binding domain superfamily/Winged helix DNA-binding domain"/>
    <property type="match status" value="1"/>
</dbReference>
<dbReference type="PANTHER" id="PTHR43252">
    <property type="entry name" value="TRANSCRIPTIONAL REGULATOR YQJI"/>
    <property type="match status" value="1"/>
</dbReference>
<organism evidence="3 4">
    <name type="scientific">Renibacterium salmoninarum (strain ATCC 33209 / DSM 20767 / JCM 11484 / NBRC 15589 / NCIMB 2235)</name>
    <dbReference type="NCBI Taxonomy" id="288705"/>
    <lineage>
        <taxon>Bacteria</taxon>
        <taxon>Bacillati</taxon>
        <taxon>Actinomycetota</taxon>
        <taxon>Actinomycetes</taxon>
        <taxon>Micrococcales</taxon>
        <taxon>Micrococcaceae</taxon>
        <taxon>Renibacterium</taxon>
    </lineage>
</organism>
<dbReference type="Pfam" id="PF03551">
    <property type="entry name" value="PadR"/>
    <property type="match status" value="1"/>
</dbReference>
<sequence length="204" mass="22765">MKKIIPKKKALSPTAYTVLGYLALQPRSGYEIREAAKRSAAFFWGVSDGQLYPMLRVLDEQGLIASLPGESGAGPKARVAWELTSAGRDVLNEWLAAPSQHLRMRDENLVKLLFASPSQPEIAWRLLAERKQSYQWFAENIVIRRGTDQSDKPMDEATIPAAIREYGRSFADNAISWCEELISALKDSAPTDQALAESAREEQK</sequence>